<keyword evidence="2" id="KW-1185">Reference proteome</keyword>
<reference evidence="1 2" key="1">
    <citation type="submission" date="2016-10" db="EMBL/GenBank/DDBJ databases">
        <authorList>
            <person name="de Groot N.N."/>
        </authorList>
    </citation>
    <scope>NUCLEOTIDE SEQUENCE [LARGE SCALE GENOMIC DNA]</scope>
    <source>
        <strain evidence="1 2">CGMCC 4.6533</strain>
    </source>
</reference>
<accession>A0A1G8XWN5</accession>
<name>A0A1G8XWN5_9ACTN</name>
<dbReference type="EMBL" id="FNDJ01000013">
    <property type="protein sequence ID" value="SDJ95042.1"/>
    <property type="molecule type" value="Genomic_DNA"/>
</dbReference>
<evidence type="ECO:0000313" key="2">
    <source>
        <dbReference type="Proteomes" id="UP000199202"/>
    </source>
</evidence>
<organism evidence="1 2">
    <name type="scientific">Nonomuraea jiangxiensis</name>
    <dbReference type="NCBI Taxonomy" id="633440"/>
    <lineage>
        <taxon>Bacteria</taxon>
        <taxon>Bacillati</taxon>
        <taxon>Actinomycetota</taxon>
        <taxon>Actinomycetes</taxon>
        <taxon>Streptosporangiales</taxon>
        <taxon>Streptosporangiaceae</taxon>
        <taxon>Nonomuraea</taxon>
    </lineage>
</organism>
<proteinExistence type="predicted"/>
<sequence length="104" mass="11404">MLNGLPVPAGLLAGCGSTPWWRVCLRHLVVRVEGRAELLEEVPGDGRVSVRMADGNTGRPRFRRQRLAPVAAVAVTVVMLGKSIHLHPIVHRVGTDPQIPRHLR</sequence>
<protein>
    <submittedName>
        <fullName evidence="1">Uncharacterized protein</fullName>
    </submittedName>
</protein>
<dbReference type="AlphaFoldDB" id="A0A1G8XWN5"/>
<dbReference type="Proteomes" id="UP000199202">
    <property type="component" value="Unassembled WGS sequence"/>
</dbReference>
<gene>
    <name evidence="1" type="ORF">SAMN05421869_113101</name>
</gene>
<evidence type="ECO:0000313" key="1">
    <source>
        <dbReference type="EMBL" id="SDJ95042.1"/>
    </source>
</evidence>